<evidence type="ECO:0000256" key="1">
    <source>
        <dbReference type="ARBA" id="ARBA00004251"/>
    </source>
</evidence>
<dbReference type="FunFam" id="3.80.10.10:FF:000041">
    <property type="entry name" value="LRR receptor-like serine/threonine-protein kinase ERECTA"/>
    <property type="match status" value="1"/>
</dbReference>
<evidence type="ECO:0000256" key="10">
    <source>
        <dbReference type="ARBA" id="ARBA00023170"/>
    </source>
</evidence>
<accession>A0A5N5GLP0</accession>
<evidence type="ECO:0000256" key="5">
    <source>
        <dbReference type="ARBA" id="ARBA00022692"/>
    </source>
</evidence>
<protein>
    <submittedName>
        <fullName evidence="15">Tyrosine-sulfated glycopeptide receptor 1-like</fullName>
    </submittedName>
</protein>
<reference evidence="15 16" key="1">
    <citation type="submission" date="2019-09" db="EMBL/GenBank/DDBJ databases">
        <authorList>
            <person name="Ou C."/>
        </authorList>
    </citation>
    <scope>NUCLEOTIDE SEQUENCE [LARGE SCALE GENOMIC DNA]</scope>
    <source>
        <strain evidence="15">S2</strain>
        <tissue evidence="15">Leaf</tissue>
    </source>
</reference>
<evidence type="ECO:0000256" key="6">
    <source>
        <dbReference type="ARBA" id="ARBA00022729"/>
    </source>
</evidence>
<dbReference type="Gene3D" id="3.80.10.10">
    <property type="entry name" value="Ribonuclease Inhibitor"/>
    <property type="match status" value="4"/>
</dbReference>
<feature type="compositionally biased region" description="Basic and acidic residues" evidence="12">
    <location>
        <begin position="796"/>
        <end position="814"/>
    </location>
</feature>
<organism evidence="15 16">
    <name type="scientific">Pyrus ussuriensis x Pyrus communis</name>
    <dbReference type="NCBI Taxonomy" id="2448454"/>
    <lineage>
        <taxon>Eukaryota</taxon>
        <taxon>Viridiplantae</taxon>
        <taxon>Streptophyta</taxon>
        <taxon>Embryophyta</taxon>
        <taxon>Tracheophyta</taxon>
        <taxon>Spermatophyta</taxon>
        <taxon>Magnoliopsida</taxon>
        <taxon>eudicotyledons</taxon>
        <taxon>Gunneridae</taxon>
        <taxon>Pentapetalae</taxon>
        <taxon>rosids</taxon>
        <taxon>fabids</taxon>
        <taxon>Rosales</taxon>
        <taxon>Rosaceae</taxon>
        <taxon>Amygdaloideae</taxon>
        <taxon>Maleae</taxon>
        <taxon>Pyrus</taxon>
    </lineage>
</organism>
<dbReference type="Pfam" id="PF13855">
    <property type="entry name" value="LRR_8"/>
    <property type="match status" value="1"/>
</dbReference>
<dbReference type="PANTHER" id="PTHR48063">
    <property type="entry name" value="LRR RECEPTOR-LIKE KINASE"/>
    <property type="match status" value="1"/>
</dbReference>
<feature type="transmembrane region" description="Helical" evidence="13">
    <location>
        <begin position="726"/>
        <end position="749"/>
    </location>
</feature>
<feature type="compositionally biased region" description="Polar residues" evidence="12">
    <location>
        <begin position="783"/>
        <end position="795"/>
    </location>
</feature>
<evidence type="ECO:0000256" key="11">
    <source>
        <dbReference type="ARBA" id="ARBA00023180"/>
    </source>
</evidence>
<dbReference type="PANTHER" id="PTHR48063:SF46">
    <property type="entry name" value="LEUCINE-RICH REPEAT-CONTAINING N-TERMINAL PLANT-TYPE DOMAIN-CONTAINING PROTEIN"/>
    <property type="match status" value="1"/>
</dbReference>
<evidence type="ECO:0000256" key="8">
    <source>
        <dbReference type="ARBA" id="ARBA00022989"/>
    </source>
</evidence>
<dbReference type="AlphaFoldDB" id="A0A5N5GLP0"/>
<evidence type="ECO:0000256" key="3">
    <source>
        <dbReference type="ARBA" id="ARBA00022475"/>
    </source>
</evidence>
<evidence type="ECO:0000259" key="14">
    <source>
        <dbReference type="Pfam" id="PF08263"/>
    </source>
</evidence>
<sequence>MVQNRILVWIPLSDGPESFLLHSAIPLSDGQESYLGLGSEMGGSGTLILKTQKKTIHNFYFFHQTVNERNALTTFSRSLSSPPLNWTTDSVDCCQWEGITCNQDRWITRLQLPSKGLNGGIISPSSLRNLTHLTHLNLSHNSLYGSLEAGFFLSLNRIEILDLSYNLLSGGLSLSQLPSIVQIVDLSSNHFHGEIPSLFFGHASNMTSFNVTNNSFSGSIPSSICLHLSPSIRLFDFSLNEFSGNISRGLGACSKLQVFRAGYNNLSGLLPDDIYNATTLKEIALPRNSLQGAISERIVNLTNLAFLDLQSNGLSGFLPVNIGKLSKLQHIFLQFNSLKGSLPPSLMNCTNLIKLNLGINLFEGNISTLNFSNLAKLTILDLGHNNFTGFLPTSLYSCKSLKAIRVSKNNLEGQIQPEILSLESLSFLSLSYSRLTNITGAMKILMRCKSLKVLILSTTFYGEKIPSDEAMANFDGFQNLQMLDLSNCQLNGEIPQWLLKLKKLGVLILNFNRITGSIPSWLGALPRLFVLGLGANRISGEFPRELCTLPMLLSEETSPQADDDVLELPIYTSTNRTFLQYKLSYFPRVIDVKNNSISGRIPIEIGQLQLLQKLDLSMNNFLGEIPEQISNLKNLEELDLSVNHFSGKIPLSLASLSFLKSLNVSYNSLEGSIPTGTQLQSFNSSAFEGNPKLCGPPLPNECLSSNGTDGENKNSQDLDDDEDQSLWIGLSVVLGFVVGFLGFCCPLLLKRTWRYAYFQFLDNVQLKLYLVQRKVKRRMKINKQPQDQVQVSNQRGEVESSSHSHAEGDSKNCTEDASLSNSFMVPHKQDCSTSVFNDPIKEEIHSIS</sequence>
<feature type="region of interest" description="Disordered" evidence="12">
    <location>
        <begin position="698"/>
        <end position="719"/>
    </location>
</feature>
<dbReference type="EMBL" id="SMOL01000402">
    <property type="protein sequence ID" value="KAB2616476.1"/>
    <property type="molecule type" value="Genomic_DNA"/>
</dbReference>
<keyword evidence="8 13" id="KW-1133">Transmembrane helix</keyword>
<dbReference type="InterPro" id="IPR046956">
    <property type="entry name" value="RLP23-like"/>
</dbReference>
<evidence type="ECO:0000256" key="7">
    <source>
        <dbReference type="ARBA" id="ARBA00022737"/>
    </source>
</evidence>
<reference evidence="15 16" key="3">
    <citation type="submission" date="2019-11" db="EMBL/GenBank/DDBJ databases">
        <title>A de novo genome assembly of a pear dwarfing rootstock.</title>
        <authorList>
            <person name="Wang F."/>
            <person name="Wang J."/>
            <person name="Li S."/>
            <person name="Zhang Y."/>
            <person name="Fang M."/>
            <person name="Ma L."/>
            <person name="Zhao Y."/>
            <person name="Jiang S."/>
        </authorList>
    </citation>
    <scope>NUCLEOTIDE SEQUENCE [LARGE SCALE GENOMIC DNA]</scope>
    <source>
        <strain evidence="15">S2</strain>
        <tissue evidence="15">Leaf</tissue>
    </source>
</reference>
<evidence type="ECO:0000313" key="15">
    <source>
        <dbReference type="EMBL" id="KAB2616476.1"/>
    </source>
</evidence>
<comment type="similarity">
    <text evidence="2">Belongs to the RLP family.</text>
</comment>
<dbReference type="Pfam" id="PF00560">
    <property type="entry name" value="LRR_1"/>
    <property type="match status" value="6"/>
</dbReference>
<keyword evidence="10 15" id="KW-0675">Receptor</keyword>
<feature type="domain" description="Leucine-rich repeat-containing N-terminal plant-type" evidence="14">
    <location>
        <begin position="67"/>
        <end position="102"/>
    </location>
</feature>
<dbReference type="SUPFAM" id="SSF52058">
    <property type="entry name" value="L domain-like"/>
    <property type="match status" value="3"/>
</dbReference>
<dbReference type="InterPro" id="IPR013210">
    <property type="entry name" value="LRR_N_plant-typ"/>
</dbReference>
<keyword evidence="16" id="KW-1185">Reference proteome</keyword>
<dbReference type="InterPro" id="IPR032675">
    <property type="entry name" value="LRR_dom_sf"/>
</dbReference>
<dbReference type="SMART" id="SM00369">
    <property type="entry name" value="LRR_TYP"/>
    <property type="match status" value="7"/>
</dbReference>
<evidence type="ECO:0000256" key="9">
    <source>
        <dbReference type="ARBA" id="ARBA00023136"/>
    </source>
</evidence>
<dbReference type="InterPro" id="IPR001611">
    <property type="entry name" value="Leu-rich_rpt"/>
</dbReference>
<evidence type="ECO:0000256" key="13">
    <source>
        <dbReference type="SAM" id="Phobius"/>
    </source>
</evidence>
<keyword evidence="7" id="KW-0677">Repeat</keyword>
<reference evidence="16" key="2">
    <citation type="submission" date="2019-10" db="EMBL/GenBank/DDBJ databases">
        <title>A de novo genome assembly of a pear dwarfing rootstock.</title>
        <authorList>
            <person name="Wang F."/>
            <person name="Wang J."/>
            <person name="Li S."/>
            <person name="Zhang Y."/>
            <person name="Fang M."/>
            <person name="Ma L."/>
            <person name="Zhao Y."/>
            <person name="Jiang S."/>
        </authorList>
    </citation>
    <scope>NUCLEOTIDE SEQUENCE [LARGE SCALE GENOMIC DNA]</scope>
</reference>
<evidence type="ECO:0000256" key="4">
    <source>
        <dbReference type="ARBA" id="ARBA00022614"/>
    </source>
</evidence>
<comment type="caution">
    <text evidence="15">The sequence shown here is derived from an EMBL/GenBank/DDBJ whole genome shotgun (WGS) entry which is preliminary data.</text>
</comment>
<keyword evidence="3" id="KW-1003">Cell membrane</keyword>
<dbReference type="Proteomes" id="UP000327157">
    <property type="component" value="Chromosome 3"/>
</dbReference>
<dbReference type="OrthoDB" id="1161433at2759"/>
<evidence type="ECO:0000313" key="16">
    <source>
        <dbReference type="Proteomes" id="UP000327157"/>
    </source>
</evidence>
<keyword evidence="6" id="KW-0732">Signal</keyword>
<evidence type="ECO:0000256" key="12">
    <source>
        <dbReference type="SAM" id="MobiDB-lite"/>
    </source>
</evidence>
<dbReference type="Pfam" id="PF08263">
    <property type="entry name" value="LRRNT_2"/>
    <property type="match status" value="1"/>
</dbReference>
<dbReference type="FunFam" id="3.80.10.10:FF:000213">
    <property type="entry name" value="Tyrosine-sulfated glycopeptide receptor 1"/>
    <property type="match status" value="1"/>
</dbReference>
<keyword evidence="9 13" id="KW-0472">Membrane</keyword>
<dbReference type="GO" id="GO:0005886">
    <property type="term" value="C:plasma membrane"/>
    <property type="evidence" value="ECO:0007669"/>
    <property type="project" value="UniProtKB-SubCell"/>
</dbReference>
<comment type="subcellular location">
    <subcellularLocation>
        <location evidence="1">Cell membrane</location>
        <topology evidence="1">Single-pass type I membrane protein</topology>
    </subcellularLocation>
</comment>
<keyword evidence="4" id="KW-0433">Leucine-rich repeat</keyword>
<name>A0A5N5GLP0_9ROSA</name>
<evidence type="ECO:0000256" key="2">
    <source>
        <dbReference type="ARBA" id="ARBA00009592"/>
    </source>
</evidence>
<feature type="region of interest" description="Disordered" evidence="12">
    <location>
        <begin position="781"/>
        <end position="817"/>
    </location>
</feature>
<gene>
    <name evidence="15" type="ORF">D8674_023064</name>
</gene>
<dbReference type="InterPro" id="IPR003591">
    <property type="entry name" value="Leu-rich_rpt_typical-subtyp"/>
</dbReference>
<proteinExistence type="inferred from homology"/>
<keyword evidence="5 13" id="KW-0812">Transmembrane</keyword>
<keyword evidence="11" id="KW-0325">Glycoprotein</keyword>